<dbReference type="Proteomes" id="UP000001219">
    <property type="component" value="Chromosome"/>
</dbReference>
<dbReference type="OrthoDB" id="3538349at2"/>
<dbReference type="KEGG" id="gbr:Gbro_4217"/>
<feature type="region of interest" description="Disordered" evidence="1">
    <location>
        <begin position="1"/>
        <end position="24"/>
    </location>
</feature>
<keyword evidence="2" id="KW-0812">Transmembrane</keyword>
<feature type="transmembrane region" description="Helical" evidence="2">
    <location>
        <begin position="68"/>
        <end position="86"/>
    </location>
</feature>
<name>D0L5B1_GORB4</name>
<evidence type="ECO:0000256" key="2">
    <source>
        <dbReference type="SAM" id="Phobius"/>
    </source>
</evidence>
<dbReference type="EMBL" id="CP001802">
    <property type="protein sequence ID" value="ACY23369.1"/>
    <property type="molecule type" value="Genomic_DNA"/>
</dbReference>
<evidence type="ECO:0000256" key="1">
    <source>
        <dbReference type="SAM" id="MobiDB-lite"/>
    </source>
</evidence>
<dbReference type="STRING" id="526226.Gbro_4217"/>
<gene>
    <name evidence="3" type="ordered locus">Gbro_4217</name>
</gene>
<keyword evidence="2" id="KW-0472">Membrane</keyword>
<evidence type="ECO:0000313" key="4">
    <source>
        <dbReference type="Proteomes" id="UP000001219"/>
    </source>
</evidence>
<keyword evidence="4" id="KW-1185">Reference proteome</keyword>
<reference evidence="3 4" key="2">
    <citation type="journal article" date="2010" name="Stand. Genomic Sci.">
        <title>Complete genome sequence of Gordonia bronchialis type strain (3410).</title>
        <authorList>
            <person name="Ivanova N."/>
            <person name="Sikorski J."/>
            <person name="Jando M."/>
            <person name="Lapidus A."/>
            <person name="Nolan M."/>
            <person name="Lucas S."/>
            <person name="Del Rio T.G."/>
            <person name="Tice H."/>
            <person name="Copeland A."/>
            <person name="Cheng J.F."/>
            <person name="Chen F."/>
            <person name="Bruce D."/>
            <person name="Goodwin L."/>
            <person name="Pitluck S."/>
            <person name="Mavromatis K."/>
            <person name="Ovchinnikova G."/>
            <person name="Pati A."/>
            <person name="Chen A."/>
            <person name="Palaniappan K."/>
            <person name="Land M."/>
            <person name="Hauser L."/>
            <person name="Chang Y.J."/>
            <person name="Jeffries C.D."/>
            <person name="Chain P."/>
            <person name="Saunders E."/>
            <person name="Han C."/>
            <person name="Detter J.C."/>
            <person name="Brettin T."/>
            <person name="Rohde M."/>
            <person name="Goker M."/>
            <person name="Bristow J."/>
            <person name="Eisen J.A."/>
            <person name="Markowitz V."/>
            <person name="Hugenholtz P."/>
            <person name="Klenk H.P."/>
            <person name="Kyrpides N.C."/>
        </authorList>
    </citation>
    <scope>NUCLEOTIDE SEQUENCE [LARGE SCALE GENOMIC DNA]</scope>
    <source>
        <strain evidence="4">ATCC 25592 / DSM 43247 / BCRC 13721 / JCM 3198 / KCTC 3076 / NBRC 16047 / NCTC 10667</strain>
    </source>
</reference>
<protein>
    <recommendedName>
        <fullName evidence="5">Deoxyuridine 5'-triphosphate nucleotidohydrolase</fullName>
    </recommendedName>
</protein>
<keyword evidence="2" id="KW-1133">Transmembrane helix</keyword>
<dbReference type="eggNOG" id="ENOG502ZXCZ">
    <property type="taxonomic scope" value="Bacteria"/>
</dbReference>
<reference evidence="4" key="1">
    <citation type="submission" date="2009-10" db="EMBL/GenBank/DDBJ databases">
        <title>The complete chromosome of Gordonia bronchialis DSM 43247.</title>
        <authorList>
            <consortium name="US DOE Joint Genome Institute (JGI-PGF)"/>
            <person name="Lucas S."/>
            <person name="Copeland A."/>
            <person name="Lapidus A."/>
            <person name="Glavina del Rio T."/>
            <person name="Dalin E."/>
            <person name="Tice H."/>
            <person name="Bruce D."/>
            <person name="Goodwin L."/>
            <person name="Pitluck S."/>
            <person name="Kyrpides N."/>
            <person name="Mavromatis K."/>
            <person name="Ivanova N."/>
            <person name="Ovchinnikova G."/>
            <person name="Saunders E."/>
            <person name="Brettin T."/>
            <person name="Detter J.C."/>
            <person name="Han C."/>
            <person name="Larimer F."/>
            <person name="Land M."/>
            <person name="Hauser L."/>
            <person name="Markowitz V."/>
            <person name="Cheng J.-F."/>
            <person name="Hugenholtz P."/>
            <person name="Woyke T."/>
            <person name="Wu D."/>
            <person name="Jando M."/>
            <person name="Schneider S."/>
            <person name="Goeker M."/>
            <person name="Klenk H.-P."/>
            <person name="Eisen J.A."/>
        </authorList>
    </citation>
    <scope>NUCLEOTIDE SEQUENCE [LARGE SCALE GENOMIC DNA]</scope>
    <source>
        <strain evidence="4">ATCC 25592 / DSM 43247 / BCRC 13721 / JCM 3198 / KCTC 3076 / NBRC 16047 / NCTC 10667</strain>
    </source>
</reference>
<organism evidence="3 4">
    <name type="scientific">Gordonia bronchialis (strain ATCC 25592 / DSM 43247 / BCRC 13721 / JCM 3198 / KCTC 3076 / NBRC 16047 / NCTC 10667)</name>
    <name type="common">Rhodococcus bronchialis</name>
    <dbReference type="NCBI Taxonomy" id="526226"/>
    <lineage>
        <taxon>Bacteria</taxon>
        <taxon>Bacillati</taxon>
        <taxon>Actinomycetota</taxon>
        <taxon>Actinomycetes</taxon>
        <taxon>Mycobacteriales</taxon>
        <taxon>Gordoniaceae</taxon>
        <taxon>Gordonia</taxon>
    </lineage>
</organism>
<evidence type="ECO:0008006" key="5">
    <source>
        <dbReference type="Google" id="ProtNLM"/>
    </source>
</evidence>
<proteinExistence type="predicted"/>
<dbReference type="Pfam" id="PF12277">
    <property type="entry name" value="DUF3618"/>
    <property type="match status" value="1"/>
</dbReference>
<dbReference type="RefSeq" id="WP_012835870.1">
    <property type="nucleotide sequence ID" value="NC_013441.1"/>
</dbReference>
<sequence length="92" mass="9556">MTADNADESATTPAYESPTPPPVEEQRAALAETVDALAHKADVPARVKSAAADTAHTTKVKAQENQQVLIGAGVAALSALIAVVVIRRRRKG</sequence>
<accession>D0L5B1</accession>
<evidence type="ECO:0000313" key="3">
    <source>
        <dbReference type="EMBL" id="ACY23369.1"/>
    </source>
</evidence>
<dbReference type="InterPro" id="IPR022062">
    <property type="entry name" value="DUF3618"/>
</dbReference>
<dbReference type="AlphaFoldDB" id="D0L5B1"/>
<dbReference type="HOGENOM" id="CLU_182180_0_0_11"/>